<dbReference type="STRING" id="910964.GEAM_1311"/>
<sequence length="200" mass="22625">MQNSNAQEYFHHKYQLTPTHSEVVAAAELIPAGRALDLGCGVGRNALYLSLKGFDVTAWDKNADSIARVNEIISLEGLANITADIRDLNQLQLDEQYDFIFSTVVLMFLQPESIPSLINNMQTHTLPGGYNLIVAAMDTPDYPCVMPFPFTFKSGELKNYYEHWEIIKYNEDVGQLHKVDSNGERIKLRFATLLAKKREI</sequence>
<comment type="caution">
    <text evidence="2">The sequence shown here is derived from an EMBL/GenBank/DDBJ whole genome shotgun (WGS) entry which is preliminary data.</text>
</comment>
<dbReference type="Gene3D" id="3.40.50.150">
    <property type="entry name" value="Vaccinia Virus protein VP39"/>
    <property type="match status" value="1"/>
</dbReference>
<gene>
    <name evidence="2" type="ORF">GEAM_1311</name>
</gene>
<dbReference type="SUPFAM" id="SSF53335">
    <property type="entry name" value="S-adenosyl-L-methionine-dependent methyltransferases"/>
    <property type="match status" value="1"/>
</dbReference>
<dbReference type="eggNOG" id="COG0500">
    <property type="taxonomic scope" value="Bacteria"/>
</dbReference>
<dbReference type="InterPro" id="IPR029063">
    <property type="entry name" value="SAM-dependent_MTases_sf"/>
</dbReference>
<dbReference type="InterPro" id="IPR015985">
    <property type="entry name" value="TehB-like_dom"/>
</dbReference>
<dbReference type="AlphaFoldDB" id="A0A085GHP6"/>
<dbReference type="GO" id="GO:0046690">
    <property type="term" value="P:response to tellurium ion"/>
    <property type="evidence" value="ECO:0007669"/>
    <property type="project" value="InterPro"/>
</dbReference>
<evidence type="ECO:0000313" key="2">
    <source>
        <dbReference type="EMBL" id="KFC83241.1"/>
    </source>
</evidence>
<dbReference type="NCBIfam" id="TIGR00477">
    <property type="entry name" value="tehB"/>
    <property type="match status" value="1"/>
</dbReference>
<keyword evidence="3" id="KW-1185">Reference proteome</keyword>
<evidence type="ECO:0000259" key="1">
    <source>
        <dbReference type="Pfam" id="PF03848"/>
    </source>
</evidence>
<dbReference type="OrthoDB" id="9804312at2"/>
<protein>
    <submittedName>
        <fullName evidence="2">Tellurite resistance protein</fullName>
    </submittedName>
</protein>
<dbReference type="CDD" id="cd02440">
    <property type="entry name" value="AdoMet_MTases"/>
    <property type="match status" value="1"/>
</dbReference>
<dbReference type="Pfam" id="PF03848">
    <property type="entry name" value="TehB"/>
    <property type="match status" value="1"/>
</dbReference>
<dbReference type="NCBIfam" id="NF008405">
    <property type="entry name" value="PRK11207.1"/>
    <property type="match status" value="1"/>
</dbReference>
<evidence type="ECO:0000313" key="3">
    <source>
        <dbReference type="Proteomes" id="UP000028640"/>
    </source>
</evidence>
<reference evidence="2 3" key="1">
    <citation type="submission" date="2014-05" db="EMBL/GenBank/DDBJ databases">
        <title>ATOL: Assembling a taxonomically balanced genome-scale reconstruction of the evolutionary history of the Enterobacteriaceae.</title>
        <authorList>
            <person name="Plunkett G.III."/>
            <person name="Neeno-Eckwall E.C."/>
            <person name="Glasner J.D."/>
            <person name="Perna N.T."/>
        </authorList>
    </citation>
    <scope>NUCLEOTIDE SEQUENCE [LARGE SCALE GENOMIC DNA]</scope>
    <source>
        <strain evidence="2 3">ATCC 33852</strain>
    </source>
</reference>
<accession>A0A085GHP6</accession>
<dbReference type="Proteomes" id="UP000028640">
    <property type="component" value="Unassembled WGS sequence"/>
</dbReference>
<dbReference type="PANTHER" id="PTHR43861">
    <property type="entry name" value="TRANS-ACONITATE 2-METHYLTRANSFERASE-RELATED"/>
    <property type="match status" value="1"/>
</dbReference>
<dbReference type="GO" id="GO:0005737">
    <property type="term" value="C:cytoplasm"/>
    <property type="evidence" value="ECO:0007669"/>
    <property type="project" value="InterPro"/>
</dbReference>
<dbReference type="EMBL" id="JMPJ01000038">
    <property type="protein sequence ID" value="KFC83241.1"/>
    <property type="molecule type" value="Genomic_DNA"/>
</dbReference>
<organism evidence="2 3">
    <name type="scientific">Ewingella americana (strain ATCC 33852 / DSM 4580 / CCUG 14506 / JCM 5911 / LMG 7869 / NCTC 12157 / CDC 1468-78)</name>
    <dbReference type="NCBI Taxonomy" id="910964"/>
    <lineage>
        <taxon>Bacteria</taxon>
        <taxon>Pseudomonadati</taxon>
        <taxon>Pseudomonadota</taxon>
        <taxon>Gammaproteobacteria</taxon>
        <taxon>Enterobacterales</taxon>
        <taxon>Yersiniaceae</taxon>
        <taxon>Ewingella</taxon>
    </lineage>
</organism>
<proteinExistence type="predicted"/>
<dbReference type="InterPro" id="IPR004537">
    <property type="entry name" value="Tellurite-R_MeTrfase_TehB"/>
</dbReference>
<dbReference type="NCBIfam" id="NF008992">
    <property type="entry name" value="PRK12335.1"/>
    <property type="match status" value="1"/>
</dbReference>
<dbReference type="GO" id="GO:0008757">
    <property type="term" value="F:S-adenosylmethionine-dependent methyltransferase activity"/>
    <property type="evidence" value="ECO:0007669"/>
    <property type="project" value="InterPro"/>
</dbReference>
<feature type="domain" description="Tellurite resistance methyltransferase TehB-like" evidence="1">
    <location>
        <begin position="6"/>
        <end position="194"/>
    </location>
</feature>
<name>A0A085GHP6_EWIA3</name>